<protein>
    <submittedName>
        <fullName evidence="1">26S proteasome non-ATPase regulatory subunit 5</fullName>
    </submittedName>
</protein>
<dbReference type="PANTHER" id="PTHR13554">
    <property type="entry name" value="26S PROTEASOME NON-ATPASE REGULATORY SUBUNIT 5-RELATED"/>
    <property type="match status" value="1"/>
</dbReference>
<keyword evidence="1" id="KW-0647">Proteasome</keyword>
<dbReference type="InterPro" id="IPR019538">
    <property type="entry name" value="PSMD5"/>
</dbReference>
<sequence length="536" mass="58280">MPTVDNSTEDNAQLQHSITTFAAGLQDSLAVHDALTVFDHALKGVHGTEAAQQILSSVPLTQFFQLLQADHGDETEITIDKTCGVLELLLKDQSYSSAAQDPFMAAALMQALNSPSERVYALGLSQVNKVADENTATLRAMLESDVFKAVIDGIASSSISVADRAKQTLLKICHTQDKLEIVLNYDGSFCAIRDLVNSKSSIVQMRMMEVLTKLAAQSREAMTAIQKVELLDPLESGVTTTDFLARFNIIEILAEFGVSESGSEYLDESGILARLSEVVATEASEDSLSVSAILKLYGKLGDSKAVGFVSLDMKYQILSQLQGLLDARDDDVELDESLKVEAMAAIGLIGGNLQNVEWLAQSSCVTSFLRQYATLSRETRVAWYHSLAQILASSTEPTPAEDGVILGMYSKLEGPSQSPFLARLLTSAKSQSPELSMAALSAMIPLSRYPFAVQNMGALRDFITFLLDRTATLSHSEKVAKHEVIEGMLKTYERVKTNSGNELLTVDQVSRLDLNRRQGPFYQRATATVSILDQAA</sequence>
<accession>A0A9P3HIN4</accession>
<keyword evidence="2" id="KW-1185">Reference proteome</keyword>
<dbReference type="OrthoDB" id="10250600at2759"/>
<name>A0A9P3HIN4_9FUNG</name>
<evidence type="ECO:0000313" key="1">
    <source>
        <dbReference type="EMBL" id="GJJ77337.1"/>
    </source>
</evidence>
<proteinExistence type="predicted"/>
<dbReference type="Gene3D" id="1.25.10.10">
    <property type="entry name" value="Leucine-rich Repeat Variant"/>
    <property type="match status" value="1"/>
</dbReference>
<dbReference type="InterPro" id="IPR016024">
    <property type="entry name" value="ARM-type_fold"/>
</dbReference>
<dbReference type="GO" id="GO:0000502">
    <property type="term" value="C:proteasome complex"/>
    <property type="evidence" value="ECO:0007669"/>
    <property type="project" value="UniProtKB-KW"/>
</dbReference>
<dbReference type="Pfam" id="PF10508">
    <property type="entry name" value="Proteasom_PSMB"/>
    <property type="match status" value="1"/>
</dbReference>
<dbReference type="GO" id="GO:0043248">
    <property type="term" value="P:proteasome assembly"/>
    <property type="evidence" value="ECO:0007669"/>
    <property type="project" value="InterPro"/>
</dbReference>
<dbReference type="GO" id="GO:0005829">
    <property type="term" value="C:cytosol"/>
    <property type="evidence" value="ECO:0007669"/>
    <property type="project" value="TreeGrafter"/>
</dbReference>
<dbReference type="SUPFAM" id="SSF48371">
    <property type="entry name" value="ARM repeat"/>
    <property type="match status" value="1"/>
</dbReference>
<dbReference type="PANTHER" id="PTHR13554:SF10">
    <property type="entry name" value="26S PROTEASOME NON-ATPASE REGULATORY SUBUNIT 5"/>
    <property type="match status" value="1"/>
</dbReference>
<comment type="caution">
    <text evidence="1">The sequence shown here is derived from an EMBL/GenBank/DDBJ whole genome shotgun (WGS) entry which is preliminary data.</text>
</comment>
<dbReference type="InterPro" id="IPR011989">
    <property type="entry name" value="ARM-like"/>
</dbReference>
<dbReference type="EMBL" id="BQFW01000013">
    <property type="protein sequence ID" value="GJJ77337.1"/>
    <property type="molecule type" value="Genomic_DNA"/>
</dbReference>
<organism evidence="1 2">
    <name type="scientific">Entomortierella parvispora</name>
    <dbReference type="NCBI Taxonomy" id="205924"/>
    <lineage>
        <taxon>Eukaryota</taxon>
        <taxon>Fungi</taxon>
        <taxon>Fungi incertae sedis</taxon>
        <taxon>Mucoromycota</taxon>
        <taxon>Mortierellomycotina</taxon>
        <taxon>Mortierellomycetes</taxon>
        <taxon>Mortierellales</taxon>
        <taxon>Mortierellaceae</taxon>
        <taxon>Entomortierella</taxon>
    </lineage>
</organism>
<reference evidence="1" key="2">
    <citation type="journal article" date="2022" name="Microbiol. Resour. Announc.">
        <title>Whole-Genome Sequence of Entomortierella parvispora E1425, a Mucoromycotan Fungus Associated with Burkholderiaceae-Related Endosymbiotic Bacteria.</title>
        <authorList>
            <person name="Herlambang A."/>
            <person name="Guo Y."/>
            <person name="Takashima Y."/>
            <person name="Narisawa K."/>
            <person name="Ohta H."/>
            <person name="Nishizawa T."/>
        </authorList>
    </citation>
    <scope>NUCLEOTIDE SEQUENCE</scope>
    <source>
        <strain evidence="1">E1425</strain>
    </source>
</reference>
<gene>
    <name evidence="1" type="ORF">EMPS_09696</name>
</gene>
<dbReference type="Proteomes" id="UP000827284">
    <property type="component" value="Unassembled WGS sequence"/>
</dbReference>
<evidence type="ECO:0000313" key="2">
    <source>
        <dbReference type="Proteomes" id="UP000827284"/>
    </source>
</evidence>
<reference evidence="1" key="1">
    <citation type="submission" date="2021-11" db="EMBL/GenBank/DDBJ databases">
        <authorList>
            <person name="Herlambang A."/>
            <person name="Guo Y."/>
            <person name="Takashima Y."/>
            <person name="Nishizawa T."/>
        </authorList>
    </citation>
    <scope>NUCLEOTIDE SEQUENCE</scope>
    <source>
        <strain evidence="1">E1425</strain>
    </source>
</reference>
<dbReference type="AlphaFoldDB" id="A0A9P3HIN4"/>